<evidence type="ECO:0000313" key="2">
    <source>
        <dbReference type="Proteomes" id="UP000077266"/>
    </source>
</evidence>
<proteinExistence type="predicted"/>
<organism evidence="1 2">
    <name type="scientific">Exidia glandulosa HHB12029</name>
    <dbReference type="NCBI Taxonomy" id="1314781"/>
    <lineage>
        <taxon>Eukaryota</taxon>
        <taxon>Fungi</taxon>
        <taxon>Dikarya</taxon>
        <taxon>Basidiomycota</taxon>
        <taxon>Agaricomycotina</taxon>
        <taxon>Agaricomycetes</taxon>
        <taxon>Auriculariales</taxon>
        <taxon>Exidiaceae</taxon>
        <taxon>Exidia</taxon>
    </lineage>
</organism>
<dbReference type="AlphaFoldDB" id="A0A165F1B2"/>
<dbReference type="InParanoid" id="A0A165F1B2"/>
<dbReference type="Proteomes" id="UP000077266">
    <property type="component" value="Unassembled WGS sequence"/>
</dbReference>
<gene>
    <name evidence="1" type="ORF">EXIGLDRAFT_183713</name>
</gene>
<reference evidence="1 2" key="1">
    <citation type="journal article" date="2016" name="Mol. Biol. Evol.">
        <title>Comparative Genomics of Early-Diverging Mushroom-Forming Fungi Provides Insights into the Origins of Lignocellulose Decay Capabilities.</title>
        <authorList>
            <person name="Nagy L.G."/>
            <person name="Riley R."/>
            <person name="Tritt A."/>
            <person name="Adam C."/>
            <person name="Daum C."/>
            <person name="Floudas D."/>
            <person name="Sun H."/>
            <person name="Yadav J.S."/>
            <person name="Pangilinan J."/>
            <person name="Larsson K.H."/>
            <person name="Matsuura K."/>
            <person name="Barry K."/>
            <person name="Labutti K."/>
            <person name="Kuo R."/>
            <person name="Ohm R.A."/>
            <person name="Bhattacharya S.S."/>
            <person name="Shirouzu T."/>
            <person name="Yoshinaga Y."/>
            <person name="Martin F.M."/>
            <person name="Grigoriev I.V."/>
            <person name="Hibbett D.S."/>
        </authorList>
    </citation>
    <scope>NUCLEOTIDE SEQUENCE [LARGE SCALE GENOMIC DNA]</scope>
    <source>
        <strain evidence="1 2">HHB12029</strain>
    </source>
</reference>
<name>A0A165F1B2_EXIGL</name>
<sequence>MSVQFGTCARRICARWSNGVSKSKKRHPQLAKDNAVLLRHAREMFGEEMYGKIPPEAPGLHSAQIQRARAGLHGHWQTAANYLFDSNYKVGATMLRIARHPSLPATTASYSL</sequence>
<dbReference type="EMBL" id="KV426106">
    <property type="protein sequence ID" value="KZV88156.1"/>
    <property type="molecule type" value="Genomic_DNA"/>
</dbReference>
<accession>A0A165F1B2</accession>
<protein>
    <submittedName>
        <fullName evidence="1">Uncharacterized protein</fullName>
    </submittedName>
</protein>
<keyword evidence="2" id="KW-1185">Reference proteome</keyword>
<evidence type="ECO:0000313" key="1">
    <source>
        <dbReference type="EMBL" id="KZV88156.1"/>
    </source>
</evidence>